<dbReference type="PANTHER" id="PTHR43133:SF62">
    <property type="entry name" value="RNA POLYMERASE SIGMA FACTOR SIGZ"/>
    <property type="match status" value="1"/>
</dbReference>
<dbReference type="AlphaFoldDB" id="A6G5W4"/>
<gene>
    <name evidence="7" type="ORF">PPSIR1_12173</name>
</gene>
<accession>A6G5W4</accession>
<dbReference type="InterPro" id="IPR013249">
    <property type="entry name" value="RNA_pol_sigma70_r4_t2"/>
</dbReference>
<comment type="caution">
    <text evidence="7">The sequence shown here is derived from an EMBL/GenBank/DDBJ whole genome shotgun (WGS) entry which is preliminary data.</text>
</comment>
<evidence type="ECO:0000256" key="3">
    <source>
        <dbReference type="ARBA" id="ARBA00023082"/>
    </source>
</evidence>
<dbReference type="GO" id="GO:0006352">
    <property type="term" value="P:DNA-templated transcription initiation"/>
    <property type="evidence" value="ECO:0007669"/>
    <property type="project" value="InterPro"/>
</dbReference>
<evidence type="ECO:0000313" key="7">
    <source>
        <dbReference type="EMBL" id="EDM78738.1"/>
    </source>
</evidence>
<evidence type="ECO:0000313" key="8">
    <source>
        <dbReference type="Proteomes" id="UP000005801"/>
    </source>
</evidence>
<evidence type="ECO:0000259" key="5">
    <source>
        <dbReference type="Pfam" id="PF04542"/>
    </source>
</evidence>
<dbReference type="SUPFAM" id="SSF88946">
    <property type="entry name" value="Sigma2 domain of RNA polymerase sigma factors"/>
    <property type="match status" value="1"/>
</dbReference>
<dbReference type="eggNOG" id="COG1595">
    <property type="taxonomic scope" value="Bacteria"/>
</dbReference>
<keyword evidence="4" id="KW-0804">Transcription</keyword>
<dbReference type="Gene3D" id="1.10.10.10">
    <property type="entry name" value="Winged helix-like DNA-binding domain superfamily/Winged helix DNA-binding domain"/>
    <property type="match status" value="1"/>
</dbReference>
<name>A6G5W4_9BACT</name>
<keyword evidence="8" id="KW-1185">Reference proteome</keyword>
<dbReference type="RefSeq" id="WP_006972113.1">
    <property type="nucleotide sequence ID" value="NZ_ABCS01000027.1"/>
</dbReference>
<dbReference type="NCBIfam" id="TIGR02937">
    <property type="entry name" value="sigma70-ECF"/>
    <property type="match status" value="1"/>
</dbReference>
<keyword evidence="3" id="KW-0731">Sigma factor</keyword>
<evidence type="ECO:0000259" key="6">
    <source>
        <dbReference type="Pfam" id="PF08281"/>
    </source>
</evidence>
<evidence type="ECO:0000256" key="1">
    <source>
        <dbReference type="ARBA" id="ARBA00010641"/>
    </source>
</evidence>
<proteinExistence type="inferred from homology"/>
<dbReference type="InterPro" id="IPR014284">
    <property type="entry name" value="RNA_pol_sigma-70_dom"/>
</dbReference>
<dbReference type="InterPro" id="IPR013325">
    <property type="entry name" value="RNA_pol_sigma_r2"/>
</dbReference>
<dbReference type="GO" id="GO:0003677">
    <property type="term" value="F:DNA binding"/>
    <property type="evidence" value="ECO:0007669"/>
    <property type="project" value="InterPro"/>
</dbReference>
<evidence type="ECO:0000256" key="2">
    <source>
        <dbReference type="ARBA" id="ARBA00023015"/>
    </source>
</evidence>
<dbReference type="OrthoDB" id="9784272at2"/>
<feature type="domain" description="RNA polymerase sigma factor 70 region 4 type 2" evidence="6">
    <location>
        <begin position="122"/>
        <end position="171"/>
    </location>
</feature>
<dbReference type="STRING" id="391625.PPSIR1_12173"/>
<feature type="domain" description="RNA polymerase sigma-70 region 2" evidence="5">
    <location>
        <begin position="25"/>
        <end position="88"/>
    </location>
</feature>
<protein>
    <submittedName>
        <fullName evidence="7">RNA polymerase sigma factor RpoE</fullName>
    </submittedName>
</protein>
<reference evidence="7 8" key="1">
    <citation type="submission" date="2007-06" db="EMBL/GenBank/DDBJ databases">
        <authorList>
            <person name="Shimkets L."/>
            <person name="Ferriera S."/>
            <person name="Johnson J."/>
            <person name="Kravitz S."/>
            <person name="Beeson K."/>
            <person name="Sutton G."/>
            <person name="Rogers Y.-H."/>
            <person name="Friedman R."/>
            <person name="Frazier M."/>
            <person name="Venter J.C."/>
        </authorList>
    </citation>
    <scope>NUCLEOTIDE SEQUENCE [LARGE SCALE GENOMIC DNA]</scope>
    <source>
        <strain evidence="7 8">SIR-1</strain>
    </source>
</reference>
<dbReference type="SUPFAM" id="SSF88659">
    <property type="entry name" value="Sigma3 and sigma4 domains of RNA polymerase sigma factors"/>
    <property type="match status" value="1"/>
</dbReference>
<dbReference type="InterPro" id="IPR007627">
    <property type="entry name" value="RNA_pol_sigma70_r2"/>
</dbReference>
<dbReference type="InterPro" id="IPR036388">
    <property type="entry name" value="WH-like_DNA-bd_sf"/>
</dbReference>
<evidence type="ECO:0000256" key="4">
    <source>
        <dbReference type="ARBA" id="ARBA00023163"/>
    </source>
</evidence>
<comment type="similarity">
    <text evidence="1">Belongs to the sigma-70 factor family. ECF subfamily.</text>
</comment>
<organism evidence="7 8">
    <name type="scientific">Plesiocystis pacifica SIR-1</name>
    <dbReference type="NCBI Taxonomy" id="391625"/>
    <lineage>
        <taxon>Bacteria</taxon>
        <taxon>Pseudomonadati</taxon>
        <taxon>Myxococcota</taxon>
        <taxon>Polyangia</taxon>
        <taxon>Nannocystales</taxon>
        <taxon>Nannocystaceae</taxon>
        <taxon>Plesiocystis</taxon>
    </lineage>
</organism>
<keyword evidence="2" id="KW-0805">Transcription regulation</keyword>
<sequence>MDDATLLEAIGQRRDTSAFEELCRRYATKLRRYVAGRGVGDAESIVQEVMLVVWRRADRFDPGRASVATWLYTIARNRATDALRKRGRPVPDPRDPAFVVTQARTPDPAPDAATARHQQIAAIRYAMTHLPAEQRALLNRVYIDGQTIAEAARAMNVPLGTAKSRLRLALASVRTQLSVSHG</sequence>
<dbReference type="PANTHER" id="PTHR43133">
    <property type="entry name" value="RNA POLYMERASE ECF-TYPE SIGMA FACTO"/>
    <property type="match status" value="1"/>
</dbReference>
<dbReference type="Gene3D" id="1.10.1740.10">
    <property type="match status" value="1"/>
</dbReference>
<dbReference type="Pfam" id="PF04542">
    <property type="entry name" value="Sigma70_r2"/>
    <property type="match status" value="1"/>
</dbReference>
<dbReference type="Pfam" id="PF08281">
    <property type="entry name" value="Sigma70_r4_2"/>
    <property type="match status" value="1"/>
</dbReference>
<dbReference type="EMBL" id="ABCS01000027">
    <property type="protein sequence ID" value="EDM78738.1"/>
    <property type="molecule type" value="Genomic_DNA"/>
</dbReference>
<dbReference type="InterPro" id="IPR039425">
    <property type="entry name" value="RNA_pol_sigma-70-like"/>
</dbReference>
<dbReference type="Proteomes" id="UP000005801">
    <property type="component" value="Unassembled WGS sequence"/>
</dbReference>
<dbReference type="InterPro" id="IPR013324">
    <property type="entry name" value="RNA_pol_sigma_r3/r4-like"/>
</dbReference>
<dbReference type="GO" id="GO:0016987">
    <property type="term" value="F:sigma factor activity"/>
    <property type="evidence" value="ECO:0007669"/>
    <property type="project" value="UniProtKB-KW"/>
</dbReference>